<protein>
    <submittedName>
        <fullName evidence="3 4">Uncharacterized protein</fullName>
    </submittedName>
</protein>
<dbReference type="EMBL" id="CM000880">
    <property type="protein sequence ID" value="KQK15978.1"/>
    <property type="molecule type" value="Genomic_DNA"/>
</dbReference>
<keyword evidence="2" id="KW-1133">Transmembrane helix</keyword>
<dbReference type="Gramene" id="KQK15978">
    <property type="protein sequence ID" value="KQK15978"/>
    <property type="gene ID" value="BRADI_1g26132v3"/>
</dbReference>
<evidence type="ECO:0000313" key="5">
    <source>
        <dbReference type="Proteomes" id="UP000008810"/>
    </source>
</evidence>
<evidence type="ECO:0000313" key="4">
    <source>
        <dbReference type="EnsemblPlants" id="KQK15978"/>
    </source>
</evidence>
<name>A0A0Q3RSF6_BRADI</name>
<feature type="transmembrane region" description="Helical" evidence="2">
    <location>
        <begin position="138"/>
        <end position="162"/>
    </location>
</feature>
<sequence>MSVIVRIQKNFYAFIKVRSGRLNREEGGDGNETGKGKIGHWRSLVISGRGRIELPASLRLGRTKFPAVNKVRGAGAEDEVLGKVVPVEGVSPWTLMHASSRVTPDREGGERKGGGLPQARQRDGGDQQVEPYSGAGDFASIMAVILACLLAALALAAVRYLLRRRHNLQRHGDSAGWGEKAGVLSDWRGAEQEWGGAPEQRMERRR</sequence>
<reference evidence="4" key="3">
    <citation type="submission" date="2018-08" db="UniProtKB">
        <authorList>
            <consortium name="EnsemblPlants"/>
        </authorList>
    </citation>
    <scope>IDENTIFICATION</scope>
    <source>
        <strain evidence="4">cv. Bd21</strain>
    </source>
</reference>
<evidence type="ECO:0000256" key="2">
    <source>
        <dbReference type="SAM" id="Phobius"/>
    </source>
</evidence>
<dbReference type="AlphaFoldDB" id="A0A0Q3RSF6"/>
<organism evidence="3">
    <name type="scientific">Brachypodium distachyon</name>
    <name type="common">Purple false brome</name>
    <name type="synonym">Trachynia distachya</name>
    <dbReference type="NCBI Taxonomy" id="15368"/>
    <lineage>
        <taxon>Eukaryota</taxon>
        <taxon>Viridiplantae</taxon>
        <taxon>Streptophyta</taxon>
        <taxon>Embryophyta</taxon>
        <taxon>Tracheophyta</taxon>
        <taxon>Spermatophyta</taxon>
        <taxon>Magnoliopsida</taxon>
        <taxon>Liliopsida</taxon>
        <taxon>Poales</taxon>
        <taxon>Poaceae</taxon>
        <taxon>BOP clade</taxon>
        <taxon>Pooideae</taxon>
        <taxon>Stipodae</taxon>
        <taxon>Brachypodieae</taxon>
        <taxon>Brachypodium</taxon>
    </lineage>
</organism>
<proteinExistence type="predicted"/>
<evidence type="ECO:0000313" key="3">
    <source>
        <dbReference type="EMBL" id="KQK15978.1"/>
    </source>
</evidence>
<keyword evidence="2" id="KW-0812">Transmembrane</keyword>
<feature type="compositionally biased region" description="Basic and acidic residues" evidence="1">
    <location>
        <begin position="103"/>
        <end position="113"/>
    </location>
</feature>
<dbReference type="EnsemblPlants" id="KQK15978">
    <property type="protein sequence ID" value="KQK15978"/>
    <property type="gene ID" value="BRADI_1g26132v3"/>
</dbReference>
<keyword evidence="2" id="KW-0472">Membrane</keyword>
<dbReference type="Proteomes" id="UP000008810">
    <property type="component" value="Chromosome 1"/>
</dbReference>
<dbReference type="InParanoid" id="A0A0Q3RSF6"/>
<reference evidence="3" key="2">
    <citation type="submission" date="2017-06" db="EMBL/GenBank/DDBJ databases">
        <title>WGS assembly of Brachypodium distachyon.</title>
        <authorList>
            <consortium name="The International Brachypodium Initiative"/>
            <person name="Lucas S."/>
            <person name="Harmon-Smith M."/>
            <person name="Lail K."/>
            <person name="Tice H."/>
            <person name="Grimwood J."/>
            <person name="Bruce D."/>
            <person name="Barry K."/>
            <person name="Shu S."/>
            <person name="Lindquist E."/>
            <person name="Wang M."/>
            <person name="Pitluck S."/>
            <person name="Vogel J.P."/>
            <person name="Garvin D.F."/>
            <person name="Mockler T.C."/>
            <person name="Schmutz J."/>
            <person name="Rokhsar D."/>
            <person name="Bevan M.W."/>
        </authorList>
    </citation>
    <scope>NUCLEOTIDE SEQUENCE</scope>
    <source>
        <strain evidence="3">Bd21</strain>
    </source>
</reference>
<evidence type="ECO:0000256" key="1">
    <source>
        <dbReference type="SAM" id="MobiDB-lite"/>
    </source>
</evidence>
<feature type="region of interest" description="Disordered" evidence="1">
    <location>
        <begin position="98"/>
        <end position="131"/>
    </location>
</feature>
<gene>
    <name evidence="3" type="ORF">BRADI_1g26132v3</name>
</gene>
<dbReference type="GO" id="GO:0061630">
    <property type="term" value="F:ubiquitin protein ligase activity"/>
    <property type="evidence" value="ECO:0000318"/>
    <property type="project" value="GO_Central"/>
</dbReference>
<reference evidence="3 4" key="1">
    <citation type="journal article" date="2010" name="Nature">
        <title>Genome sequencing and analysis of the model grass Brachypodium distachyon.</title>
        <authorList>
            <consortium name="International Brachypodium Initiative"/>
        </authorList>
    </citation>
    <scope>NUCLEOTIDE SEQUENCE [LARGE SCALE GENOMIC DNA]</scope>
    <source>
        <strain evidence="3 4">Bd21</strain>
    </source>
</reference>
<keyword evidence="5" id="KW-1185">Reference proteome</keyword>
<accession>A0A0Q3RSF6</accession>